<organism evidence="1 2">
    <name type="scientific">Chromobacterium violaceum</name>
    <dbReference type="NCBI Taxonomy" id="536"/>
    <lineage>
        <taxon>Bacteria</taxon>
        <taxon>Pseudomonadati</taxon>
        <taxon>Pseudomonadota</taxon>
        <taxon>Betaproteobacteria</taxon>
        <taxon>Neisseriales</taxon>
        <taxon>Chromobacteriaceae</taxon>
        <taxon>Chromobacterium</taxon>
    </lineage>
</organism>
<keyword evidence="2" id="KW-1185">Reference proteome</keyword>
<dbReference type="Gene3D" id="2.40.160.20">
    <property type="match status" value="2"/>
</dbReference>
<evidence type="ECO:0000313" key="1">
    <source>
        <dbReference type="EMBL" id="OVE50705.1"/>
    </source>
</evidence>
<dbReference type="Proteomes" id="UP000196342">
    <property type="component" value="Unassembled WGS sequence"/>
</dbReference>
<evidence type="ECO:0000313" key="2">
    <source>
        <dbReference type="Proteomes" id="UP000196342"/>
    </source>
</evidence>
<comment type="caution">
    <text evidence="1">The sequence shown here is derived from an EMBL/GenBank/DDBJ whole genome shotgun (WGS) entry which is preliminary data.</text>
</comment>
<dbReference type="AlphaFoldDB" id="A0A202BH43"/>
<protein>
    <submittedName>
        <fullName evidence="1">Uncharacterized protein</fullName>
    </submittedName>
</protein>
<gene>
    <name evidence="1" type="ORF">CBW21_01570</name>
</gene>
<name>A0A202BH43_CHRVL</name>
<dbReference type="EMBL" id="NHOO01000001">
    <property type="protein sequence ID" value="OVE50705.1"/>
    <property type="molecule type" value="Genomic_DNA"/>
</dbReference>
<reference evidence="1 2" key="1">
    <citation type="submission" date="2017-05" db="EMBL/GenBank/DDBJ databases">
        <title>Chromobacterium violaceum GHPS1 isolated from Hydrocarbon polluted soil in French Guiana display an awesome secondary metabolite arsenal and a battery of drug and heavy-metal-resistance and detoxification of xenobiotics proteins.</title>
        <authorList>
            <person name="Belbahri L."/>
        </authorList>
    </citation>
    <scope>NUCLEOTIDE SEQUENCE [LARGE SCALE GENOMIC DNA]</scope>
    <source>
        <strain evidence="1 2">GHPS1</strain>
    </source>
</reference>
<dbReference type="RefSeq" id="WP_087697113.1">
    <property type="nucleotide sequence ID" value="NZ_NHOO01000001.1"/>
</dbReference>
<sequence length="241" mass="26392">MFNILSLSALPALADVSLLVPFASKHYGCNSHKHNCDFEQFNPGLGAEWSPQEYSCGRPIVRGAVYRDSAKKTAYYAAAGWRKDFNVAGDFKMGVGISCGRPIVRGAVYRDSAKKTAYYAAAGWRKDFNVAGDFKMGVGISCGRPIVRGAVYRDSAKKTAYYAAAGWRKDFNVAGDFKMGVGIYGGYLNGSDHNGFAALPFVSVGYKKLSFEVGYGDSKLGHHKHKENVDHVLTFNARYDF</sequence>
<accession>A0A202BH43</accession>
<proteinExistence type="predicted"/>